<evidence type="ECO:0000256" key="1">
    <source>
        <dbReference type="ARBA" id="ARBA00022676"/>
    </source>
</evidence>
<reference evidence="4 5" key="1">
    <citation type="journal article" date="2019" name="Nat. Plants">
        <title>Stout camphor tree genome fills gaps in understanding of flowering plant genome evolution.</title>
        <authorList>
            <person name="Chaw S.M."/>
            <person name="Liu Y.C."/>
            <person name="Wu Y.W."/>
            <person name="Wang H.Y."/>
            <person name="Lin C.I."/>
            <person name="Wu C.S."/>
            <person name="Ke H.M."/>
            <person name="Chang L.Y."/>
            <person name="Hsu C.Y."/>
            <person name="Yang H.T."/>
            <person name="Sudianto E."/>
            <person name="Hsu M.H."/>
            <person name="Wu K.P."/>
            <person name="Wang L.N."/>
            <person name="Leebens-Mack J.H."/>
            <person name="Tsai I.J."/>
        </authorList>
    </citation>
    <scope>NUCLEOTIDE SEQUENCE [LARGE SCALE GENOMIC DNA]</scope>
    <source>
        <strain evidence="5">cv. Chaw 1501</strain>
        <tissue evidence="4">Young leaves</tissue>
    </source>
</reference>
<organism evidence="4 5">
    <name type="scientific">Cinnamomum micranthum f. kanehirae</name>
    <dbReference type="NCBI Taxonomy" id="337451"/>
    <lineage>
        <taxon>Eukaryota</taxon>
        <taxon>Viridiplantae</taxon>
        <taxon>Streptophyta</taxon>
        <taxon>Embryophyta</taxon>
        <taxon>Tracheophyta</taxon>
        <taxon>Spermatophyta</taxon>
        <taxon>Magnoliopsida</taxon>
        <taxon>Magnoliidae</taxon>
        <taxon>Laurales</taxon>
        <taxon>Lauraceae</taxon>
        <taxon>Cinnamomum</taxon>
    </lineage>
</organism>
<dbReference type="Proteomes" id="UP000283530">
    <property type="component" value="Unassembled WGS sequence"/>
</dbReference>
<feature type="domain" description="Glycosyltransferase subfamily 4-like N-terminal" evidence="3">
    <location>
        <begin position="102"/>
        <end position="280"/>
    </location>
</feature>
<proteinExistence type="predicted"/>
<dbReference type="SUPFAM" id="SSF53756">
    <property type="entry name" value="UDP-Glycosyltransferase/glycogen phosphorylase"/>
    <property type="match status" value="1"/>
</dbReference>
<gene>
    <name evidence="4" type="ORF">CKAN_02575500</name>
</gene>
<dbReference type="Gene3D" id="3.40.50.2000">
    <property type="entry name" value="Glycogen Phosphorylase B"/>
    <property type="match status" value="2"/>
</dbReference>
<dbReference type="EMBL" id="QPKB01000012">
    <property type="protein sequence ID" value="RWR96372.1"/>
    <property type="molecule type" value="Genomic_DNA"/>
</dbReference>
<comment type="caution">
    <text evidence="4">The sequence shown here is derived from an EMBL/GenBank/DDBJ whole genome shotgun (WGS) entry which is preliminary data.</text>
</comment>
<feature type="domain" description="Glycosyl transferase family 1" evidence="2">
    <location>
        <begin position="305"/>
        <end position="447"/>
    </location>
</feature>
<accession>A0A443Q017</accession>
<evidence type="ECO:0000313" key="5">
    <source>
        <dbReference type="Proteomes" id="UP000283530"/>
    </source>
</evidence>
<evidence type="ECO:0000259" key="3">
    <source>
        <dbReference type="Pfam" id="PF13439"/>
    </source>
</evidence>
<keyword evidence="5" id="KW-1185">Reference proteome</keyword>
<keyword evidence="1 4" id="KW-0328">Glycosyltransferase</keyword>
<sequence length="490" mass="54803">MPLSLTNSTMAYKPHQTSKSNSCHSIRSTTILTSFLFITSFLLFLLHPSHRLSESPFKEDQSHFSGDLRKAQFAWNKLCFGPISDKLKLAVFSKKWPIGAAPGGMERHASTLYTELAARGHEVHVFTVPSDRQARPNLIQGNLHVHFAPNDAGSLNFSLAFEAFRRENAVAPFDYVHTESVSLPHWRAKMVPNVAVTWHGIWYEIMHSNLFQSLLWEPNGPSGPNPTLQEAMPRLLDEIRFFSSYTQHICISDSASDILVNIYQLPPNNVHTILNGVDQTRFIHDPRSGELFREKHGVPANVSLVMGVAGRLVRDKGHPLLYKAFASMRGRHPGVLLLVAGSGPWARRYEELQPNVKVVGALGPSELAEFYNAVDVFVNPTMRPQGLDLTLMEAMHCGKAVVTTNFPSIRGTVVVNEGLGYVFSPNVRSLTEALERAIRDGPVVLRKKGMACKERALSLFTANKMASAYERFFLCMKKDEYCQYPLPTDC</sequence>
<dbReference type="CDD" id="cd03801">
    <property type="entry name" value="GT4_PimA-like"/>
    <property type="match status" value="1"/>
</dbReference>
<dbReference type="OrthoDB" id="734129at2759"/>
<dbReference type="Pfam" id="PF13439">
    <property type="entry name" value="Glyco_transf_4"/>
    <property type="match status" value="1"/>
</dbReference>
<dbReference type="InterPro" id="IPR028098">
    <property type="entry name" value="Glyco_trans_4-like_N"/>
</dbReference>
<protein>
    <submittedName>
        <fullName evidence="4">Phosphatidylinositol N-acetylglucosaminyltransferase subunit A</fullName>
    </submittedName>
</protein>
<name>A0A443Q017_9MAGN</name>
<dbReference type="GO" id="GO:0016757">
    <property type="term" value="F:glycosyltransferase activity"/>
    <property type="evidence" value="ECO:0007669"/>
    <property type="project" value="UniProtKB-KW"/>
</dbReference>
<keyword evidence="4" id="KW-0808">Transferase</keyword>
<dbReference type="InterPro" id="IPR001296">
    <property type="entry name" value="Glyco_trans_1"/>
</dbReference>
<dbReference type="PANTHER" id="PTHR46686">
    <property type="entry name" value="GLYCOSYLTRANSFERASE"/>
    <property type="match status" value="1"/>
</dbReference>
<dbReference type="STRING" id="337451.A0A443Q017"/>
<dbReference type="Pfam" id="PF00534">
    <property type="entry name" value="Glycos_transf_1"/>
    <property type="match status" value="1"/>
</dbReference>
<dbReference type="PANTHER" id="PTHR46686:SF2">
    <property type="entry name" value="GLYCOSYLTRANSFERASE"/>
    <property type="match status" value="1"/>
</dbReference>
<evidence type="ECO:0000313" key="4">
    <source>
        <dbReference type="EMBL" id="RWR96372.1"/>
    </source>
</evidence>
<dbReference type="AlphaFoldDB" id="A0A443Q017"/>
<evidence type="ECO:0000259" key="2">
    <source>
        <dbReference type="Pfam" id="PF00534"/>
    </source>
</evidence>